<feature type="domain" description="Homing endonuclease LAGLIDADG" evidence="1">
    <location>
        <begin position="109"/>
        <end position="170"/>
    </location>
</feature>
<reference evidence="2" key="1">
    <citation type="submission" date="2021-01" db="EMBL/GenBank/DDBJ databases">
        <authorList>
            <person name="Sun H.-H."/>
            <person name="Zhang S."/>
            <person name="Zhang Y.-J."/>
        </authorList>
    </citation>
    <scope>NUCLEOTIDE SEQUENCE</scope>
    <source>
        <strain evidence="2">CMM1</strain>
    </source>
</reference>
<dbReference type="FunFam" id="3.10.28.10:FF:000010">
    <property type="entry name" value="LAGLIDADG homing endonuclease I-LtrII"/>
    <property type="match status" value="1"/>
</dbReference>
<sequence>MTYFLGKRDLHTLSVESASQEARISSQEANENGSSIIRRKINPYYISGFIDAEGCFSVLFTRSKKMKLGWRIVVNFQIHLHKRDRERPSLSLSSRERERGLHNPFYEGVTLLTRIREALGGAGCIYDSSERCLYRVDSLEGLTSSIIPHFDKYPLLTKKRADYELFKQVVQMMNNKEHLTEEGFKRVLSIKASMRNGLTDALAETFPNIIPVANPVVETPSPQSIDPNWIVGFTEGEGCFMIHVQKHSTSKLGKAVKLNFQITQHEKDKELLNIIILYLNCGTLKTNNFCKVLTVTKFEDVYSIIIPFFQRYPLQGVKRLNFIDFIKAAELIKVKAHLTTEGLDKILLLKSGMNSGRNYSSHSD</sequence>
<dbReference type="InterPro" id="IPR027434">
    <property type="entry name" value="Homing_endonucl"/>
</dbReference>
<evidence type="ECO:0000259" key="1">
    <source>
        <dbReference type="Pfam" id="PF00961"/>
    </source>
</evidence>
<protein>
    <submittedName>
        <fullName evidence="2">LAGLIDADG endonuclease</fullName>
    </submittedName>
</protein>
<dbReference type="InterPro" id="IPR004860">
    <property type="entry name" value="LAGLIDADG_dom"/>
</dbReference>
<keyword evidence="2" id="KW-0496">Mitochondrion</keyword>
<feature type="domain" description="Homing endonuclease LAGLIDADG" evidence="1">
    <location>
        <begin position="230"/>
        <end position="328"/>
    </location>
</feature>
<geneLocation type="mitochondrion" evidence="2"/>
<dbReference type="AlphaFoldDB" id="A0A8K1I7J5"/>
<dbReference type="PANTHER" id="PTHR36181:SF4">
    <property type="entry name" value="LAGLIDADG ENDONUCLEASE"/>
    <property type="match status" value="1"/>
</dbReference>
<dbReference type="Pfam" id="PF00961">
    <property type="entry name" value="LAGLIDADG_1"/>
    <property type="match status" value="3"/>
</dbReference>
<organism evidence="2">
    <name type="scientific">Morchella brunnea</name>
    <dbReference type="NCBI Taxonomy" id="1174671"/>
    <lineage>
        <taxon>Eukaryota</taxon>
        <taxon>Fungi</taxon>
        <taxon>Dikarya</taxon>
        <taxon>Ascomycota</taxon>
        <taxon>Pezizomycotina</taxon>
        <taxon>Pezizomycetes</taxon>
        <taxon>Pezizales</taxon>
        <taxon>Morchellaceae</taxon>
        <taxon>Morchella</taxon>
    </lineage>
</organism>
<dbReference type="SUPFAM" id="SSF55608">
    <property type="entry name" value="Homing endonucleases"/>
    <property type="match status" value="2"/>
</dbReference>
<dbReference type="GO" id="GO:0005739">
    <property type="term" value="C:mitochondrion"/>
    <property type="evidence" value="ECO:0007669"/>
    <property type="project" value="UniProtKB-ARBA"/>
</dbReference>
<keyword evidence="2" id="KW-0255">Endonuclease</keyword>
<gene>
    <name evidence="2" type="primary">orf364</name>
</gene>
<dbReference type="EMBL" id="MW538937">
    <property type="protein sequence ID" value="UBU98517.1"/>
    <property type="molecule type" value="Genomic_DNA"/>
</dbReference>
<dbReference type="InterPro" id="IPR051289">
    <property type="entry name" value="LAGLIDADG_Endonuclease"/>
</dbReference>
<keyword evidence="2" id="KW-0378">Hydrolase</keyword>
<dbReference type="GO" id="GO:0004519">
    <property type="term" value="F:endonuclease activity"/>
    <property type="evidence" value="ECO:0007669"/>
    <property type="project" value="UniProtKB-KW"/>
</dbReference>
<evidence type="ECO:0000313" key="2">
    <source>
        <dbReference type="EMBL" id="UBU98517.1"/>
    </source>
</evidence>
<dbReference type="PANTHER" id="PTHR36181">
    <property type="entry name" value="INTRON-ENCODED ENDONUCLEASE AI3-RELATED"/>
    <property type="match status" value="1"/>
</dbReference>
<keyword evidence="2" id="KW-0540">Nuclease</keyword>
<dbReference type="RefSeq" id="YP_010218654.1">
    <property type="nucleotide sequence ID" value="NC_058917.1"/>
</dbReference>
<proteinExistence type="predicted"/>
<name>A0A8K1I7J5_9PEZI</name>
<feature type="domain" description="Homing endonuclease LAGLIDADG" evidence="1">
    <location>
        <begin position="46"/>
        <end position="85"/>
    </location>
</feature>
<accession>A0A8K1I7J5</accession>
<dbReference type="GeneID" id="68665177"/>
<dbReference type="Gene3D" id="3.10.28.10">
    <property type="entry name" value="Homing endonucleases"/>
    <property type="match status" value="2"/>
</dbReference>